<feature type="non-terminal residue" evidence="3">
    <location>
        <position position="1"/>
    </location>
</feature>
<dbReference type="Pfam" id="PF12172">
    <property type="entry name" value="zf-ChsH2"/>
    <property type="match status" value="1"/>
</dbReference>
<evidence type="ECO:0008006" key="4">
    <source>
        <dbReference type="Google" id="ProtNLM"/>
    </source>
</evidence>
<accession>X0WY51</accession>
<dbReference type="EMBL" id="BARS01046413">
    <property type="protein sequence ID" value="GAG29363.1"/>
    <property type="molecule type" value="Genomic_DNA"/>
</dbReference>
<sequence>YDEYLRWRGLMTVAGVRRPTPGGPSASALWRETDRVIHLYGSKCRKCGYVQFPPQRVCVECHAKDEMDNVRLSDKPATVFTYAMDYISGTTDVPLVIAVINFEGGGRMLSMMTDREIDELSMGMAVEMSFRKIRSAGGIHNYYWKSTPVRA</sequence>
<dbReference type="AlphaFoldDB" id="X0WY51"/>
<comment type="caution">
    <text evidence="3">The sequence shown here is derived from an EMBL/GenBank/DDBJ whole genome shotgun (WGS) entry which is preliminary data.</text>
</comment>
<dbReference type="PANTHER" id="PTHR34075">
    <property type="entry name" value="BLR3430 PROTEIN"/>
    <property type="match status" value="1"/>
</dbReference>
<dbReference type="InterPro" id="IPR022002">
    <property type="entry name" value="ChsH2_Znr"/>
</dbReference>
<evidence type="ECO:0000259" key="2">
    <source>
        <dbReference type="Pfam" id="PF12172"/>
    </source>
</evidence>
<dbReference type="SUPFAM" id="SSF50249">
    <property type="entry name" value="Nucleic acid-binding proteins"/>
    <property type="match status" value="1"/>
</dbReference>
<evidence type="ECO:0000313" key="3">
    <source>
        <dbReference type="EMBL" id="GAG29363.1"/>
    </source>
</evidence>
<dbReference type="InterPro" id="IPR002878">
    <property type="entry name" value="ChsH2_C"/>
</dbReference>
<dbReference type="Pfam" id="PF01796">
    <property type="entry name" value="OB_ChsH2_C"/>
    <property type="match status" value="1"/>
</dbReference>
<dbReference type="Gene3D" id="6.10.30.10">
    <property type="match status" value="1"/>
</dbReference>
<feature type="domain" description="ChsH2 C-terminal OB-fold" evidence="1">
    <location>
        <begin position="71"/>
        <end position="131"/>
    </location>
</feature>
<gene>
    <name evidence="3" type="ORF">S01H1_69866</name>
</gene>
<reference evidence="3" key="1">
    <citation type="journal article" date="2014" name="Front. Microbiol.">
        <title>High frequency of phylogenetically diverse reductive dehalogenase-homologous genes in deep subseafloor sedimentary metagenomes.</title>
        <authorList>
            <person name="Kawai M."/>
            <person name="Futagami T."/>
            <person name="Toyoda A."/>
            <person name="Takaki Y."/>
            <person name="Nishi S."/>
            <person name="Hori S."/>
            <person name="Arai W."/>
            <person name="Tsubouchi T."/>
            <person name="Morono Y."/>
            <person name="Uchiyama I."/>
            <person name="Ito T."/>
            <person name="Fujiyama A."/>
            <person name="Inagaki F."/>
            <person name="Takami H."/>
        </authorList>
    </citation>
    <scope>NUCLEOTIDE SEQUENCE</scope>
    <source>
        <strain evidence="3">Expedition CK06-06</strain>
    </source>
</reference>
<dbReference type="InterPro" id="IPR012340">
    <property type="entry name" value="NA-bd_OB-fold"/>
</dbReference>
<proteinExistence type="predicted"/>
<evidence type="ECO:0000259" key="1">
    <source>
        <dbReference type="Pfam" id="PF01796"/>
    </source>
</evidence>
<organism evidence="3">
    <name type="scientific">marine sediment metagenome</name>
    <dbReference type="NCBI Taxonomy" id="412755"/>
    <lineage>
        <taxon>unclassified sequences</taxon>
        <taxon>metagenomes</taxon>
        <taxon>ecological metagenomes</taxon>
    </lineage>
</organism>
<dbReference type="InterPro" id="IPR052513">
    <property type="entry name" value="Thioester_dehydratase-like"/>
</dbReference>
<feature type="domain" description="ChsH2 rubredoxin-like zinc ribbon" evidence="2">
    <location>
        <begin position="37"/>
        <end position="64"/>
    </location>
</feature>
<name>X0WY51_9ZZZZ</name>
<dbReference type="PANTHER" id="PTHR34075:SF5">
    <property type="entry name" value="BLR3430 PROTEIN"/>
    <property type="match status" value="1"/>
</dbReference>
<protein>
    <recommendedName>
        <fullName evidence="4">DUF35 domain-containing protein</fullName>
    </recommendedName>
</protein>